<evidence type="ECO:0000313" key="3">
    <source>
        <dbReference type="EMBL" id="CAB4137565.1"/>
    </source>
</evidence>
<organism evidence="3">
    <name type="scientific">uncultured Caudovirales phage</name>
    <dbReference type="NCBI Taxonomy" id="2100421"/>
    <lineage>
        <taxon>Viruses</taxon>
        <taxon>Duplodnaviria</taxon>
        <taxon>Heunggongvirae</taxon>
        <taxon>Uroviricota</taxon>
        <taxon>Caudoviricetes</taxon>
        <taxon>Peduoviridae</taxon>
        <taxon>Maltschvirus</taxon>
        <taxon>Maltschvirus maltsch</taxon>
    </lineage>
</organism>
<name>A0A6J5LT47_9CAUD</name>
<evidence type="ECO:0000256" key="1">
    <source>
        <dbReference type="SAM" id="Coils"/>
    </source>
</evidence>
<dbReference type="EMBL" id="LR796340">
    <property type="protein sequence ID" value="CAB4137565.1"/>
    <property type="molecule type" value="Genomic_DNA"/>
</dbReference>
<feature type="region of interest" description="Disordered" evidence="2">
    <location>
        <begin position="74"/>
        <end position="96"/>
    </location>
</feature>
<proteinExistence type="predicted"/>
<accession>A0A6J5LT47</accession>
<evidence type="ECO:0000256" key="2">
    <source>
        <dbReference type="SAM" id="MobiDB-lite"/>
    </source>
</evidence>
<gene>
    <name evidence="3" type="ORF">UFOVP326_39</name>
</gene>
<keyword evidence="1" id="KW-0175">Coiled coil</keyword>
<protein>
    <submittedName>
        <fullName evidence="3">Uncharacterized protein</fullName>
    </submittedName>
</protein>
<feature type="coiled-coil region" evidence="1">
    <location>
        <begin position="166"/>
        <end position="207"/>
    </location>
</feature>
<reference evidence="3" key="1">
    <citation type="submission" date="2020-04" db="EMBL/GenBank/DDBJ databases">
        <authorList>
            <person name="Chiriac C."/>
            <person name="Salcher M."/>
            <person name="Ghai R."/>
            <person name="Kavagutti S V."/>
        </authorList>
    </citation>
    <scope>NUCLEOTIDE SEQUENCE</scope>
</reference>
<sequence length="220" mass="23279">MTTRRSGLQQLNFAVAHEKGSGRRMARFTCDSCGETLDIPDSTGHTPPAQIATKAIAAGWDADHRAGRRCRCPKCKGSKARATTPTPTPPPKAPELPMALTLPAPLTSDQRVAIREALAMHFDDGLGAYVGDMDDESLARQVGVPRVHVETIRETAFGPIRITAAQKEAQRQIAALQAELAVVTGEVEAAKATIAAAEGLVNDLRARADALAGQLARKAA</sequence>